<dbReference type="Proteomes" id="UP000728185">
    <property type="component" value="Unassembled WGS sequence"/>
</dbReference>
<feature type="compositionally biased region" description="Basic residues" evidence="2">
    <location>
        <begin position="156"/>
        <end position="174"/>
    </location>
</feature>
<dbReference type="EMBL" id="LUCM01010060">
    <property type="protein sequence ID" value="KAA0185975.1"/>
    <property type="molecule type" value="Genomic_DNA"/>
</dbReference>
<dbReference type="AlphaFoldDB" id="A0A8E0RKR2"/>
<evidence type="ECO:0000256" key="1">
    <source>
        <dbReference type="PIRSR" id="PIRSR628131-1"/>
    </source>
</evidence>
<evidence type="ECO:0000256" key="2">
    <source>
        <dbReference type="SAM" id="MobiDB-lite"/>
    </source>
</evidence>
<proteinExistence type="predicted"/>
<dbReference type="PANTHER" id="PTHR15750:SF2">
    <property type="entry name" value="VASOHIBIN"/>
    <property type="match status" value="1"/>
</dbReference>
<feature type="region of interest" description="Disordered" evidence="2">
    <location>
        <begin position="147"/>
        <end position="174"/>
    </location>
</feature>
<dbReference type="OrthoDB" id="9974232at2759"/>
<feature type="active site" evidence="1">
    <location>
        <position position="66"/>
    </location>
</feature>
<comment type="caution">
    <text evidence="3">The sequence shown here is derived from an EMBL/GenBank/DDBJ whole genome shotgun (WGS) entry which is preliminary data.</text>
</comment>
<organism evidence="3 4">
    <name type="scientific">Fasciolopsis buskii</name>
    <dbReference type="NCBI Taxonomy" id="27845"/>
    <lineage>
        <taxon>Eukaryota</taxon>
        <taxon>Metazoa</taxon>
        <taxon>Spiralia</taxon>
        <taxon>Lophotrochozoa</taxon>
        <taxon>Platyhelminthes</taxon>
        <taxon>Trematoda</taxon>
        <taxon>Digenea</taxon>
        <taxon>Plagiorchiida</taxon>
        <taxon>Echinostomata</taxon>
        <taxon>Echinostomatoidea</taxon>
        <taxon>Fasciolidae</taxon>
        <taxon>Fasciolopsis</taxon>
    </lineage>
</organism>
<dbReference type="InterPro" id="IPR028131">
    <property type="entry name" value="VASH1"/>
</dbReference>
<accession>A0A8E0RKR2</accession>
<sequence length="207" mass="23643">MQFFEVDRKATLEKQHNLAKIMMQAALPIKCLEATILGIYMTQPVGEFRRFTISFTSEFKEQPFKHVVLGVYASGRFGALGLSRRSDLMYKPLEFPGLTISRSLLRHCEEMKRMLDQYSRVIRGQVDALLMAEHSLRLPALSSQSNSTIEMISKRQSTRPKRSWSKASKRHTTKIKRLAKPSYTSVPGSLLENDGIKITANFQSKSR</sequence>
<reference evidence="3" key="1">
    <citation type="submission" date="2019-05" db="EMBL/GenBank/DDBJ databases">
        <title>Annotation for the trematode Fasciolopsis buski.</title>
        <authorList>
            <person name="Choi Y.-J."/>
        </authorList>
    </citation>
    <scope>NUCLEOTIDE SEQUENCE</scope>
    <source>
        <strain evidence="3">HT</strain>
        <tissue evidence="3">Whole worm</tissue>
    </source>
</reference>
<evidence type="ECO:0000313" key="3">
    <source>
        <dbReference type="EMBL" id="KAA0185975.1"/>
    </source>
</evidence>
<keyword evidence="4" id="KW-1185">Reference proteome</keyword>
<dbReference type="GO" id="GO:0005737">
    <property type="term" value="C:cytoplasm"/>
    <property type="evidence" value="ECO:0007669"/>
    <property type="project" value="InterPro"/>
</dbReference>
<protein>
    <submittedName>
        <fullName evidence="3">Vasohibin protein</fullName>
    </submittedName>
</protein>
<name>A0A8E0RKR2_9TREM</name>
<evidence type="ECO:0000313" key="4">
    <source>
        <dbReference type="Proteomes" id="UP000728185"/>
    </source>
</evidence>
<feature type="active site" evidence="1">
    <location>
        <position position="31"/>
    </location>
</feature>
<gene>
    <name evidence="3" type="ORF">FBUS_07337</name>
</gene>
<dbReference type="Pfam" id="PF14822">
    <property type="entry name" value="Vasohibin"/>
    <property type="match status" value="1"/>
</dbReference>
<dbReference type="PANTHER" id="PTHR15750">
    <property type="entry name" value="VASOHIBIN-1-LIKE ISOFORM X2"/>
    <property type="match status" value="1"/>
</dbReference>
<feature type="active site" evidence="1">
    <location>
        <position position="83"/>
    </location>
</feature>